<dbReference type="RefSeq" id="WP_122193768.1">
    <property type="nucleotide sequence ID" value="NZ_JBHSKC010000010.1"/>
</dbReference>
<accession>A0A3M2MBE3</accession>
<evidence type="ECO:0000313" key="3">
    <source>
        <dbReference type="EMBL" id="RMI45935.1"/>
    </source>
</evidence>
<dbReference type="InterPro" id="IPR036691">
    <property type="entry name" value="Endo/exonu/phosph_ase_sf"/>
</dbReference>
<reference evidence="3 4" key="1">
    <citation type="submission" date="2018-10" db="EMBL/GenBank/DDBJ databases">
        <title>Isolation from soil.</title>
        <authorList>
            <person name="Hu J."/>
        </authorList>
    </citation>
    <scope>NUCLEOTIDE SEQUENCE [LARGE SCALE GENOMIC DNA]</scope>
    <source>
        <strain evidence="3 4">NEAU-Ht49</strain>
    </source>
</reference>
<organism evidence="3 4">
    <name type="scientific">Actinomadura harenae</name>
    <dbReference type="NCBI Taxonomy" id="2483351"/>
    <lineage>
        <taxon>Bacteria</taxon>
        <taxon>Bacillati</taxon>
        <taxon>Actinomycetota</taxon>
        <taxon>Actinomycetes</taxon>
        <taxon>Streptosporangiales</taxon>
        <taxon>Thermomonosporaceae</taxon>
        <taxon>Actinomadura</taxon>
    </lineage>
</organism>
<dbReference type="SUPFAM" id="SSF56219">
    <property type="entry name" value="DNase I-like"/>
    <property type="match status" value="1"/>
</dbReference>
<dbReference type="NCBIfam" id="NF033681">
    <property type="entry name" value="ExeM_NucH_DNase"/>
    <property type="match status" value="1"/>
</dbReference>
<dbReference type="InterPro" id="IPR005135">
    <property type="entry name" value="Endo/exonuclease/phosphatase"/>
</dbReference>
<dbReference type="CDD" id="cd10283">
    <property type="entry name" value="MnuA_DNase1-like"/>
    <property type="match status" value="1"/>
</dbReference>
<dbReference type="Pfam" id="PF03372">
    <property type="entry name" value="Exo_endo_phos"/>
    <property type="match status" value="1"/>
</dbReference>
<comment type="caution">
    <text evidence="3">The sequence shown here is derived from an EMBL/GenBank/DDBJ whole genome shotgun (WGS) entry which is preliminary data.</text>
</comment>
<keyword evidence="3" id="KW-0540">Nuclease</keyword>
<dbReference type="Gene3D" id="3.60.10.10">
    <property type="entry name" value="Endonuclease/exonuclease/phosphatase"/>
    <property type="match status" value="1"/>
</dbReference>
<dbReference type="OrthoDB" id="1016457at2"/>
<dbReference type="CDD" id="cd04486">
    <property type="entry name" value="YhcR_OBF_like"/>
    <property type="match status" value="1"/>
</dbReference>
<gene>
    <name evidence="3" type="ORF">EBO15_08460</name>
</gene>
<dbReference type="GO" id="GO:0004519">
    <property type="term" value="F:endonuclease activity"/>
    <property type="evidence" value="ECO:0007669"/>
    <property type="project" value="UniProtKB-KW"/>
</dbReference>
<keyword evidence="3" id="KW-0378">Hydrolase</keyword>
<dbReference type="AlphaFoldDB" id="A0A3M2MBE3"/>
<evidence type="ECO:0000256" key="1">
    <source>
        <dbReference type="SAM" id="SignalP"/>
    </source>
</evidence>
<dbReference type="Proteomes" id="UP000282674">
    <property type="component" value="Unassembled WGS sequence"/>
</dbReference>
<keyword evidence="1" id="KW-0732">Signal</keyword>
<proteinExistence type="predicted"/>
<dbReference type="PANTHER" id="PTHR42834:SF1">
    <property type="entry name" value="ENDONUCLEASE_EXONUCLEASE_PHOSPHATASE FAMILY PROTEIN (AFU_ORTHOLOGUE AFUA_3G09210)"/>
    <property type="match status" value="1"/>
</dbReference>
<feature type="domain" description="Endonuclease/exonuclease/phosphatase" evidence="2">
    <location>
        <begin position="296"/>
        <end position="562"/>
    </location>
</feature>
<name>A0A3M2MBE3_9ACTN</name>
<evidence type="ECO:0000313" key="4">
    <source>
        <dbReference type="Proteomes" id="UP000282674"/>
    </source>
</evidence>
<feature type="signal peptide" evidence="1">
    <location>
        <begin position="1"/>
        <end position="27"/>
    </location>
</feature>
<keyword evidence="3" id="KW-0255">Endonuclease</keyword>
<sequence length="572" mass="60964">MRRKAAALAAAAVAAAGLAGYSGTARAETPAAACETPADHRIAQVQGSGDASPLAGRTVRVEGVVTGDFRRADQLKGFFVQDPAPDADPASSKGLFVFSTQDVKPGDRVLVTGKVTEYSGLTELSPVSAVDVCGTATEPVRPVDVKLPLPAGVTMERYEGMLVRFKQRLTATEVYNLGRYGEVSLSSAGRLFNPTEGRGRSQAWNDAHRVLLDDGSNVQNPAVPPYTRPKVLRVGDSTTNLTAIMSQGFGTYRLEPPTLPTFARTNPRHARPAPVGGDVRVAGFNTENWFTTLNERGATSAEERDRQLTKLVAAIKGVDPDVAGLMEVENNDAAGADSAIQTLVDKLNGEVGAGTYAWIRHPNPGTDQIHVVAIYKPAKVRPVGAPRSTDAPVFERPPLVQTFARADGKGTTFTLIANHFKSKGCTGATGADKDQGDGQGCFNPRRVAQAKAITELAAREKNPVVLGDLNAYTAEDPVKALVAGGLVGQTERFVKPAQRYSYVFDGQSGELDHILAGKAFSKRVTGAAIWHINADEPLAEGYPTKYNPPFLYHPDAYRSSDHDPVVIGLKLR</sequence>
<dbReference type="InterPro" id="IPR047971">
    <property type="entry name" value="ExeM-like"/>
</dbReference>
<keyword evidence="4" id="KW-1185">Reference proteome</keyword>
<dbReference type="EMBL" id="RFFG01000011">
    <property type="protein sequence ID" value="RMI45935.1"/>
    <property type="molecule type" value="Genomic_DNA"/>
</dbReference>
<feature type="chain" id="PRO_5018303256" evidence="1">
    <location>
        <begin position="28"/>
        <end position="572"/>
    </location>
</feature>
<evidence type="ECO:0000259" key="2">
    <source>
        <dbReference type="Pfam" id="PF03372"/>
    </source>
</evidence>
<dbReference type="PANTHER" id="PTHR42834">
    <property type="entry name" value="ENDONUCLEASE/EXONUCLEASE/PHOSPHATASE FAMILY PROTEIN (AFU_ORTHOLOGUE AFUA_3G09210)"/>
    <property type="match status" value="1"/>
</dbReference>
<protein>
    <submittedName>
        <fullName evidence="3">ExeM/NucH family extracellular endonuclease</fullName>
    </submittedName>
</protein>